<dbReference type="Pfam" id="PF00395">
    <property type="entry name" value="SLH"/>
    <property type="match status" value="1"/>
</dbReference>
<keyword evidence="1" id="KW-0677">Repeat</keyword>
<reference evidence="3" key="2">
    <citation type="journal article" date="2021" name="PeerJ">
        <title>Extensive microbial diversity within the chicken gut microbiome revealed by metagenomics and culture.</title>
        <authorList>
            <person name="Gilroy R."/>
            <person name="Ravi A."/>
            <person name="Getino M."/>
            <person name="Pursley I."/>
            <person name="Horton D.L."/>
            <person name="Alikhan N.F."/>
            <person name="Baker D."/>
            <person name="Gharbi K."/>
            <person name="Hall N."/>
            <person name="Watson M."/>
            <person name="Adriaenssens E.M."/>
            <person name="Foster-Nyarko E."/>
            <person name="Jarju S."/>
            <person name="Secka A."/>
            <person name="Antonio M."/>
            <person name="Oren A."/>
            <person name="Chaudhuri R.R."/>
            <person name="La Ragione R."/>
            <person name="Hildebrand F."/>
            <person name="Pallen M.J."/>
        </authorList>
    </citation>
    <scope>NUCLEOTIDE SEQUENCE</scope>
    <source>
        <strain evidence="3">ChiSxjej1B13-7958</strain>
    </source>
</reference>
<evidence type="ECO:0000256" key="1">
    <source>
        <dbReference type="ARBA" id="ARBA00022737"/>
    </source>
</evidence>
<dbReference type="Proteomes" id="UP000824242">
    <property type="component" value="Unassembled WGS sequence"/>
</dbReference>
<feature type="domain" description="SLH" evidence="2">
    <location>
        <begin position="235"/>
        <end position="297"/>
    </location>
</feature>
<organism evidence="3 4">
    <name type="scientific">Candidatus Caccousia avicola</name>
    <dbReference type="NCBI Taxonomy" id="2840721"/>
    <lineage>
        <taxon>Bacteria</taxon>
        <taxon>Bacillati</taxon>
        <taxon>Bacillota</taxon>
        <taxon>Clostridia</taxon>
        <taxon>Eubacteriales</taxon>
        <taxon>Oscillospiraceae</taxon>
        <taxon>Oscillospiraceae incertae sedis</taxon>
        <taxon>Candidatus Caccousia</taxon>
    </lineage>
</organism>
<protein>
    <submittedName>
        <fullName evidence="3">S-layer homology domain-containing protein</fullName>
    </submittedName>
</protein>
<accession>A0A9D1ANA6</accession>
<name>A0A9D1ANA6_9FIRM</name>
<comment type="caution">
    <text evidence="3">The sequence shown here is derived from an EMBL/GenBank/DDBJ whole genome shotgun (WGS) entry which is preliminary data.</text>
</comment>
<evidence type="ECO:0000259" key="2">
    <source>
        <dbReference type="PROSITE" id="PS51272"/>
    </source>
</evidence>
<evidence type="ECO:0000313" key="4">
    <source>
        <dbReference type="Proteomes" id="UP000824242"/>
    </source>
</evidence>
<dbReference type="AlphaFoldDB" id="A0A9D1ANA6"/>
<dbReference type="EMBL" id="DVGZ01000095">
    <property type="protein sequence ID" value="HIR47736.1"/>
    <property type="molecule type" value="Genomic_DNA"/>
</dbReference>
<reference evidence="3" key="1">
    <citation type="submission" date="2020-10" db="EMBL/GenBank/DDBJ databases">
        <authorList>
            <person name="Gilroy R."/>
        </authorList>
    </citation>
    <scope>NUCLEOTIDE SEQUENCE</scope>
    <source>
        <strain evidence="3">ChiSxjej1B13-7958</strain>
    </source>
</reference>
<sequence length="351" mass="38049">MTVLAMAEGNTAVPISAPISVEEPQPLPDSVLYYGTVKEWVKDENGAVKQLVLESERYGTYVMNISEDTVWIDSGRRTQSDPSDLKQGEGIYVFHSAVETRSLPPQTTAFAIVRNIPMDAGSAMYHEVESVSLQDGKLTITTDNGGLLLFADSETQLLSYGTDAAPSLEDIQPGSYVMAWYGAVATSYPGQTHANALMVLPKQETAENSEKGSLLTRAGLVSVLHEKAGKPVVNYAMRYTDVNEDSGYMEAVRWAVSEGLLKEEGESFLPDNFVNREELAVALWHYAGSPMPESYAVLNEIADADEISVSARPAVAWVCETGALSVMEEDIFAPQQPATTGVLHSALEKLS</sequence>
<gene>
    <name evidence="3" type="ORF">IAB89_08810</name>
</gene>
<dbReference type="PROSITE" id="PS51272">
    <property type="entry name" value="SLH"/>
    <property type="match status" value="1"/>
</dbReference>
<evidence type="ECO:0000313" key="3">
    <source>
        <dbReference type="EMBL" id="HIR47736.1"/>
    </source>
</evidence>
<dbReference type="InterPro" id="IPR001119">
    <property type="entry name" value="SLH_dom"/>
</dbReference>
<proteinExistence type="predicted"/>